<keyword evidence="5" id="KW-1185">Reference proteome</keyword>
<dbReference type="InterPro" id="IPR016181">
    <property type="entry name" value="Acyl_CoA_acyltransferase"/>
</dbReference>
<evidence type="ECO:0000313" key="5">
    <source>
        <dbReference type="Proteomes" id="UP001222932"/>
    </source>
</evidence>
<feature type="domain" description="N-acetyltransferase" evidence="3">
    <location>
        <begin position="32"/>
        <end position="176"/>
    </location>
</feature>
<accession>A0AAD3YE26</accession>
<gene>
    <name evidence="4" type="ORF">CspeluHIS016_0505840</name>
</gene>
<name>A0AAD3YE26_9TREE</name>
<dbReference type="Pfam" id="PF00583">
    <property type="entry name" value="Acetyltransf_1"/>
    <property type="match status" value="1"/>
</dbReference>
<dbReference type="AlphaFoldDB" id="A0AAD3YE26"/>
<dbReference type="CDD" id="cd04301">
    <property type="entry name" value="NAT_SF"/>
    <property type="match status" value="1"/>
</dbReference>
<dbReference type="SUPFAM" id="SSF55729">
    <property type="entry name" value="Acyl-CoA N-acyltransferases (Nat)"/>
    <property type="match status" value="1"/>
</dbReference>
<dbReference type="PANTHER" id="PTHR43877:SF2">
    <property type="entry name" value="AMINOALKYLPHOSPHONATE N-ACETYLTRANSFERASE-RELATED"/>
    <property type="match status" value="1"/>
</dbReference>
<comment type="caution">
    <text evidence="4">The sequence shown here is derived from an EMBL/GenBank/DDBJ whole genome shotgun (WGS) entry which is preliminary data.</text>
</comment>
<reference evidence="4" key="1">
    <citation type="journal article" date="2023" name="BMC Genomics">
        <title>Chromosome-level genome assemblies of Cutaneotrichosporon spp. (Trichosporonales, Basidiomycota) reveal imbalanced evolution between nucleotide sequences and chromosome synteny.</title>
        <authorList>
            <person name="Kobayashi Y."/>
            <person name="Kayamori A."/>
            <person name="Aoki K."/>
            <person name="Shiwa Y."/>
            <person name="Matsutani M."/>
            <person name="Fujita N."/>
            <person name="Sugita T."/>
            <person name="Iwasaki W."/>
            <person name="Tanaka N."/>
            <person name="Takashima M."/>
        </authorList>
    </citation>
    <scope>NUCLEOTIDE SEQUENCE</scope>
    <source>
        <strain evidence="4">HIS016</strain>
    </source>
</reference>
<dbReference type="InterPro" id="IPR050832">
    <property type="entry name" value="Bact_Acetyltransf"/>
</dbReference>
<protein>
    <recommendedName>
        <fullName evidence="3">N-acetyltransferase domain-containing protein</fullName>
    </recommendedName>
</protein>
<dbReference type="GO" id="GO:0016747">
    <property type="term" value="F:acyltransferase activity, transferring groups other than amino-acyl groups"/>
    <property type="evidence" value="ECO:0007669"/>
    <property type="project" value="InterPro"/>
</dbReference>
<sequence length="176" mass="19301">MPDPTRPDAGAADLTFETVSSTDPAAQVAQRAYFAEMDERFNEGFDVSLYAGKPSGTATPTDDDEFTAPRGAFILARFPGLDEAVACGAVRIVEPGVAEIKRMWVSPAARGRRVATRLLAHLEAQCAVLGAHTIRLDTKDVLHEAIAMYKKYGYYEVPRYNDNPYATHFFEKKAPA</sequence>
<evidence type="ECO:0000256" key="1">
    <source>
        <dbReference type="ARBA" id="ARBA00022679"/>
    </source>
</evidence>
<keyword evidence="1" id="KW-0808">Transferase</keyword>
<organism evidence="4 5">
    <name type="scientific">Cutaneotrichosporon spelunceum</name>
    <dbReference type="NCBI Taxonomy" id="1672016"/>
    <lineage>
        <taxon>Eukaryota</taxon>
        <taxon>Fungi</taxon>
        <taxon>Dikarya</taxon>
        <taxon>Basidiomycota</taxon>
        <taxon>Agaricomycotina</taxon>
        <taxon>Tremellomycetes</taxon>
        <taxon>Trichosporonales</taxon>
        <taxon>Trichosporonaceae</taxon>
        <taxon>Cutaneotrichosporon</taxon>
    </lineage>
</organism>
<keyword evidence="2" id="KW-0012">Acyltransferase</keyword>
<dbReference type="PROSITE" id="PS51186">
    <property type="entry name" value="GNAT"/>
    <property type="match status" value="1"/>
</dbReference>
<dbReference type="Proteomes" id="UP001222932">
    <property type="component" value="Unassembled WGS sequence"/>
</dbReference>
<reference evidence="4" key="2">
    <citation type="submission" date="2023-06" db="EMBL/GenBank/DDBJ databases">
        <authorList>
            <person name="Kobayashi Y."/>
            <person name="Kayamori A."/>
            <person name="Aoki K."/>
            <person name="Shiwa Y."/>
            <person name="Fujita N."/>
            <person name="Sugita T."/>
            <person name="Iwasaki W."/>
            <person name="Tanaka N."/>
            <person name="Takashima M."/>
        </authorList>
    </citation>
    <scope>NUCLEOTIDE SEQUENCE</scope>
    <source>
        <strain evidence="4">HIS016</strain>
    </source>
</reference>
<evidence type="ECO:0000256" key="2">
    <source>
        <dbReference type="ARBA" id="ARBA00023315"/>
    </source>
</evidence>
<dbReference type="InterPro" id="IPR000182">
    <property type="entry name" value="GNAT_dom"/>
</dbReference>
<evidence type="ECO:0000313" key="4">
    <source>
        <dbReference type="EMBL" id="GMK58552.1"/>
    </source>
</evidence>
<dbReference type="EMBL" id="BTCM01000005">
    <property type="protein sequence ID" value="GMK58552.1"/>
    <property type="molecule type" value="Genomic_DNA"/>
</dbReference>
<dbReference type="Gene3D" id="3.40.630.30">
    <property type="match status" value="1"/>
</dbReference>
<proteinExistence type="predicted"/>
<dbReference type="PANTHER" id="PTHR43877">
    <property type="entry name" value="AMINOALKYLPHOSPHONATE N-ACETYLTRANSFERASE-RELATED-RELATED"/>
    <property type="match status" value="1"/>
</dbReference>
<evidence type="ECO:0000259" key="3">
    <source>
        <dbReference type="PROSITE" id="PS51186"/>
    </source>
</evidence>